<evidence type="ECO:0000313" key="3">
    <source>
        <dbReference type="EMBL" id="KAK6641892.1"/>
    </source>
</evidence>
<evidence type="ECO:0000259" key="2">
    <source>
        <dbReference type="Pfam" id="PF14940"/>
    </source>
</evidence>
<dbReference type="Pfam" id="PF14940">
    <property type="entry name" value="TMEM219"/>
    <property type="match status" value="1"/>
</dbReference>
<sequence length="64" mass="6915">MGVSSPLHYVKGYSVGKPPVIIFVICLILCATATIGMGLFIQYSDTILNPEVKGMLEMELSLVL</sequence>
<dbReference type="InterPro" id="IPR039587">
    <property type="entry name" value="TMEM248/TMEM219_dom"/>
</dbReference>
<dbReference type="Proteomes" id="UP001359485">
    <property type="component" value="Unassembled WGS sequence"/>
</dbReference>
<keyword evidence="1" id="KW-1133">Transmembrane helix</keyword>
<accession>A0ABR1BIS0</accession>
<protein>
    <recommendedName>
        <fullName evidence="2">TMEM248/TMEM219 domain-containing protein</fullName>
    </recommendedName>
</protein>
<gene>
    <name evidence="3" type="ORF">RUM44_013612</name>
</gene>
<evidence type="ECO:0000256" key="1">
    <source>
        <dbReference type="SAM" id="Phobius"/>
    </source>
</evidence>
<feature type="transmembrane region" description="Helical" evidence="1">
    <location>
        <begin position="20"/>
        <end position="41"/>
    </location>
</feature>
<keyword evidence="1" id="KW-0812">Transmembrane</keyword>
<name>A0ABR1BIS0_POLSC</name>
<keyword evidence="1" id="KW-0472">Membrane</keyword>
<reference evidence="3 4" key="1">
    <citation type="submission" date="2023-09" db="EMBL/GenBank/DDBJ databases">
        <title>Genomes of two closely related lineages of the louse Polyplax serrata with different host specificities.</title>
        <authorList>
            <person name="Martinu J."/>
            <person name="Tarabai H."/>
            <person name="Stefka J."/>
            <person name="Hypsa V."/>
        </authorList>
    </citation>
    <scope>NUCLEOTIDE SEQUENCE [LARGE SCALE GENOMIC DNA]</scope>
    <source>
        <strain evidence="3">98ZLc_SE</strain>
    </source>
</reference>
<comment type="caution">
    <text evidence="3">The sequence shown here is derived from an EMBL/GenBank/DDBJ whole genome shotgun (WGS) entry which is preliminary data.</text>
</comment>
<proteinExistence type="predicted"/>
<feature type="domain" description="TMEM248/TMEM219" evidence="2">
    <location>
        <begin position="10"/>
        <end position="53"/>
    </location>
</feature>
<dbReference type="EMBL" id="JAWJWF010000001">
    <property type="protein sequence ID" value="KAK6641892.1"/>
    <property type="molecule type" value="Genomic_DNA"/>
</dbReference>
<evidence type="ECO:0000313" key="4">
    <source>
        <dbReference type="Proteomes" id="UP001359485"/>
    </source>
</evidence>
<organism evidence="3 4">
    <name type="scientific">Polyplax serrata</name>
    <name type="common">Common mouse louse</name>
    <dbReference type="NCBI Taxonomy" id="468196"/>
    <lineage>
        <taxon>Eukaryota</taxon>
        <taxon>Metazoa</taxon>
        <taxon>Ecdysozoa</taxon>
        <taxon>Arthropoda</taxon>
        <taxon>Hexapoda</taxon>
        <taxon>Insecta</taxon>
        <taxon>Pterygota</taxon>
        <taxon>Neoptera</taxon>
        <taxon>Paraneoptera</taxon>
        <taxon>Psocodea</taxon>
        <taxon>Troctomorpha</taxon>
        <taxon>Phthiraptera</taxon>
        <taxon>Anoplura</taxon>
        <taxon>Polyplacidae</taxon>
        <taxon>Polyplax</taxon>
    </lineage>
</organism>
<keyword evidence="4" id="KW-1185">Reference proteome</keyword>